<gene>
    <name evidence="3" type="ORF">B7R21_03100</name>
</gene>
<dbReference type="InterPro" id="IPR001466">
    <property type="entry name" value="Beta-lactam-related"/>
</dbReference>
<evidence type="ECO:0000256" key="1">
    <source>
        <dbReference type="SAM" id="MobiDB-lite"/>
    </source>
</evidence>
<organism evidence="3 4">
    <name type="scientific">Subtercola boreus</name>
    <dbReference type="NCBI Taxonomy" id="120213"/>
    <lineage>
        <taxon>Bacteria</taxon>
        <taxon>Bacillati</taxon>
        <taxon>Actinomycetota</taxon>
        <taxon>Actinomycetes</taxon>
        <taxon>Micrococcales</taxon>
        <taxon>Microbacteriaceae</taxon>
        <taxon>Subtercola</taxon>
    </lineage>
</organism>
<dbReference type="InterPro" id="IPR050789">
    <property type="entry name" value="Diverse_Enzym_Activities"/>
</dbReference>
<dbReference type="AlphaFoldDB" id="A0A3E0W1Q0"/>
<dbReference type="Gene3D" id="3.40.710.10">
    <property type="entry name" value="DD-peptidase/beta-lactamase superfamily"/>
    <property type="match status" value="1"/>
</dbReference>
<evidence type="ECO:0000313" key="3">
    <source>
        <dbReference type="EMBL" id="RFA15709.1"/>
    </source>
</evidence>
<dbReference type="PANTHER" id="PTHR43283">
    <property type="entry name" value="BETA-LACTAMASE-RELATED"/>
    <property type="match status" value="1"/>
</dbReference>
<feature type="domain" description="Beta-lactamase-related" evidence="2">
    <location>
        <begin position="89"/>
        <end position="401"/>
    </location>
</feature>
<dbReference type="SUPFAM" id="SSF56601">
    <property type="entry name" value="beta-lactamase/transpeptidase-like"/>
    <property type="match status" value="1"/>
</dbReference>
<comment type="caution">
    <text evidence="3">The sequence shown here is derived from an EMBL/GenBank/DDBJ whole genome shotgun (WGS) entry which is preliminary data.</text>
</comment>
<evidence type="ECO:0000259" key="2">
    <source>
        <dbReference type="Pfam" id="PF00144"/>
    </source>
</evidence>
<protein>
    <recommendedName>
        <fullName evidence="2">Beta-lactamase-related domain-containing protein</fullName>
    </recommendedName>
</protein>
<name>A0A3E0W1Q0_9MICO</name>
<feature type="region of interest" description="Disordered" evidence="1">
    <location>
        <begin position="1"/>
        <end position="22"/>
    </location>
</feature>
<dbReference type="Pfam" id="PF00144">
    <property type="entry name" value="Beta-lactamase"/>
    <property type="match status" value="1"/>
</dbReference>
<reference evidence="3 4" key="1">
    <citation type="submission" date="2017-04" db="EMBL/GenBank/DDBJ databases">
        <title>Comparative genome analysis of Subtercola boreus.</title>
        <authorList>
            <person name="Cho Y.-J."/>
            <person name="Cho A."/>
            <person name="Kim O.-S."/>
            <person name="Lee J.-I."/>
        </authorList>
    </citation>
    <scope>NUCLEOTIDE SEQUENCE [LARGE SCALE GENOMIC DNA]</scope>
    <source>
        <strain evidence="3 4">P27444</strain>
    </source>
</reference>
<evidence type="ECO:0000313" key="4">
    <source>
        <dbReference type="Proteomes" id="UP000256709"/>
    </source>
</evidence>
<proteinExistence type="predicted"/>
<dbReference type="EMBL" id="NBXA01000006">
    <property type="protein sequence ID" value="RFA15709.1"/>
    <property type="molecule type" value="Genomic_DNA"/>
</dbReference>
<dbReference type="InterPro" id="IPR012338">
    <property type="entry name" value="Beta-lactam/transpept-like"/>
</dbReference>
<accession>A0A3E0W1Q0</accession>
<dbReference type="Proteomes" id="UP000256709">
    <property type="component" value="Unassembled WGS sequence"/>
</dbReference>
<sequence length="421" mass="43731">MAPPDGGRARTRSMKNTDRSSRRARMLATTLGIVAVSGLLLTACSSAAPAGGPAGAGSASASAAATTPAITRPAAPAGDLPAALQTDLQAALAGVMAEYNVPGAAAGVWIPGQGSWTTAAGLADVAGNVPVTTDMVWPIRSLTKSYTVSLILMLADEGKLSLDDTLDRYVDGVTDGDRITLLQLANMSSGNAEYFTQPFAEAFEADPARIFTLDDLNGFALGQPAQFEPGTQYVYTNSNINFLGAVIEKVTGEPYAEVLQKRILDPLGQTGTTYMVDASKWAAPHPVGYQPENGVMQGQTENSSVLGPAGSMFSTLDDGRVWADTLGSGALLQPATQTLRQVGHEIAKPPYDLYAVGMGTTDGWWGHNGEGVGFTAATFHDNKTGASIVVYMNESDTADKSHPADQAFRALAAVLAKEGGK</sequence>